<evidence type="ECO:0000313" key="3">
    <source>
        <dbReference type="EMBL" id="GLD50073.1"/>
    </source>
</evidence>
<gene>
    <name evidence="3" type="ORF">AKAME5_002777900</name>
</gene>
<dbReference type="GO" id="GO:0008053">
    <property type="term" value="P:mitochondrial fusion"/>
    <property type="evidence" value="ECO:0007669"/>
    <property type="project" value="InterPro"/>
</dbReference>
<dbReference type="InterPro" id="IPR006884">
    <property type="entry name" value="Fzo/mitofusin_HR2"/>
</dbReference>
<evidence type="ECO:0000259" key="2">
    <source>
        <dbReference type="Pfam" id="PF04799"/>
    </source>
</evidence>
<accession>A0AAD3QZI4</accession>
<evidence type="ECO:0000256" key="1">
    <source>
        <dbReference type="SAM" id="Coils"/>
    </source>
</evidence>
<dbReference type="GO" id="GO:0005741">
    <property type="term" value="C:mitochondrial outer membrane"/>
    <property type="evidence" value="ECO:0007669"/>
    <property type="project" value="InterPro"/>
</dbReference>
<reference evidence="3" key="1">
    <citation type="submission" date="2022-08" db="EMBL/GenBank/DDBJ databases">
        <title>Genome sequencing of akame (Lates japonicus).</title>
        <authorList>
            <person name="Hashiguchi Y."/>
            <person name="Takahashi H."/>
        </authorList>
    </citation>
    <scope>NUCLEOTIDE SEQUENCE</scope>
    <source>
        <strain evidence="3">Kochi</strain>
    </source>
</reference>
<proteinExistence type="predicted"/>
<dbReference type="SUPFAM" id="SSF111479">
    <property type="entry name" value="Fzo-like conserved region"/>
    <property type="match status" value="1"/>
</dbReference>
<comment type="caution">
    <text evidence="3">The sequence shown here is derived from an EMBL/GenBank/DDBJ whole genome shotgun (WGS) entry which is preliminary data.</text>
</comment>
<feature type="domain" description="Fzo/mitofusin HR2" evidence="2">
    <location>
        <begin position="76"/>
        <end position="183"/>
    </location>
</feature>
<dbReference type="GO" id="GO:0003924">
    <property type="term" value="F:GTPase activity"/>
    <property type="evidence" value="ECO:0007669"/>
    <property type="project" value="InterPro"/>
</dbReference>
<feature type="coiled-coil region" evidence="1">
    <location>
        <begin position="125"/>
        <end position="180"/>
    </location>
</feature>
<dbReference type="FunFam" id="1.20.5.110:FF:000012">
    <property type="entry name" value="Mitofusin 2"/>
    <property type="match status" value="1"/>
</dbReference>
<keyword evidence="4" id="KW-1185">Reference proteome</keyword>
<dbReference type="Gene3D" id="1.20.5.110">
    <property type="match status" value="1"/>
</dbReference>
<sequence>MDAINIEAAEKRGAKLAHVRGWGRTWPGQVLSPERLSEVVSAVHKDRPSISCPWPAHPPTLQTPAQPPRSVSHITARLTWTTKEVKESTLKPVCRLLNREAQPSSAFNSSNRSRHQVQQEMATTFARLCQQVDQTQKELEAEIRRLTAKIDQMETVHSHSKSLRHKATELEMQLEAFTNQYLQPQQ</sequence>
<dbReference type="EMBL" id="BRZM01003569">
    <property type="protein sequence ID" value="GLD50073.1"/>
    <property type="molecule type" value="Genomic_DNA"/>
</dbReference>
<organism evidence="3 4">
    <name type="scientific">Lates japonicus</name>
    <name type="common">Japanese lates</name>
    <dbReference type="NCBI Taxonomy" id="270547"/>
    <lineage>
        <taxon>Eukaryota</taxon>
        <taxon>Metazoa</taxon>
        <taxon>Chordata</taxon>
        <taxon>Craniata</taxon>
        <taxon>Vertebrata</taxon>
        <taxon>Euteleostomi</taxon>
        <taxon>Actinopterygii</taxon>
        <taxon>Neopterygii</taxon>
        <taxon>Teleostei</taxon>
        <taxon>Neoteleostei</taxon>
        <taxon>Acanthomorphata</taxon>
        <taxon>Carangaria</taxon>
        <taxon>Carangaria incertae sedis</taxon>
        <taxon>Centropomidae</taxon>
        <taxon>Lates</taxon>
    </lineage>
</organism>
<evidence type="ECO:0000313" key="4">
    <source>
        <dbReference type="Proteomes" id="UP001279410"/>
    </source>
</evidence>
<protein>
    <submittedName>
        <fullName evidence="3">Mitofusin-1</fullName>
    </submittedName>
</protein>
<dbReference type="AlphaFoldDB" id="A0AAD3QZI4"/>
<keyword evidence="1" id="KW-0175">Coiled coil</keyword>
<dbReference type="Proteomes" id="UP001279410">
    <property type="component" value="Unassembled WGS sequence"/>
</dbReference>
<dbReference type="Pfam" id="PF04799">
    <property type="entry name" value="Fzo_mitofusin"/>
    <property type="match status" value="1"/>
</dbReference>
<name>A0AAD3QZI4_LATJO</name>